<feature type="signal peptide" evidence="1">
    <location>
        <begin position="1"/>
        <end position="19"/>
    </location>
</feature>
<evidence type="ECO:0000313" key="2">
    <source>
        <dbReference type="EMBL" id="CBY00134.1"/>
    </source>
</evidence>
<sequence length="55" mass="6153">MRSFYPLFIFALFTSPALSSALRSAPETIKEVSITPEIVPLNKRYSSRPSATVYT</sequence>
<organism evidence="3">
    <name type="scientific">Leptosphaeria maculans (strain JN3 / isolate v23.1.3 / race Av1-4-5-6-7-8)</name>
    <name type="common">Blackleg fungus</name>
    <name type="synonym">Phoma lingam</name>
    <dbReference type="NCBI Taxonomy" id="985895"/>
    <lineage>
        <taxon>Eukaryota</taxon>
        <taxon>Fungi</taxon>
        <taxon>Dikarya</taxon>
        <taxon>Ascomycota</taxon>
        <taxon>Pezizomycotina</taxon>
        <taxon>Dothideomycetes</taxon>
        <taxon>Pleosporomycetidae</taxon>
        <taxon>Pleosporales</taxon>
        <taxon>Pleosporineae</taxon>
        <taxon>Leptosphaeriaceae</taxon>
        <taxon>Plenodomus</taxon>
        <taxon>Plenodomus lingam/Leptosphaeria maculans species complex</taxon>
    </lineage>
</organism>
<dbReference type="HOGENOM" id="CLU_3032826_0_0_1"/>
<dbReference type="EMBL" id="FP929138">
    <property type="protein sequence ID" value="CBY00134.1"/>
    <property type="molecule type" value="Genomic_DNA"/>
</dbReference>
<dbReference type="AlphaFoldDB" id="E5AC23"/>
<name>E5AC23_LEPMJ</name>
<evidence type="ECO:0000313" key="3">
    <source>
        <dbReference type="Proteomes" id="UP000002668"/>
    </source>
</evidence>
<reference evidence="3" key="1">
    <citation type="journal article" date="2011" name="Nat. Commun.">
        <title>Effector diversification within compartments of the Leptosphaeria maculans genome affected by Repeat-Induced Point mutations.</title>
        <authorList>
            <person name="Rouxel T."/>
            <person name="Grandaubert J."/>
            <person name="Hane J.K."/>
            <person name="Hoede C."/>
            <person name="van de Wouw A.P."/>
            <person name="Couloux A."/>
            <person name="Dominguez V."/>
            <person name="Anthouard V."/>
            <person name="Bally P."/>
            <person name="Bourras S."/>
            <person name="Cozijnsen A.J."/>
            <person name="Ciuffetti L.M."/>
            <person name="Degrave A."/>
            <person name="Dilmaghani A."/>
            <person name="Duret L."/>
            <person name="Fudal I."/>
            <person name="Goodwin S.B."/>
            <person name="Gout L."/>
            <person name="Glaser N."/>
            <person name="Linglin J."/>
            <person name="Kema G.H.J."/>
            <person name="Lapalu N."/>
            <person name="Lawrence C.B."/>
            <person name="May K."/>
            <person name="Meyer M."/>
            <person name="Ollivier B."/>
            <person name="Poulain J."/>
            <person name="Schoch C.L."/>
            <person name="Simon A."/>
            <person name="Spatafora J.W."/>
            <person name="Stachowiak A."/>
            <person name="Turgeon B.G."/>
            <person name="Tyler B.M."/>
            <person name="Vincent D."/>
            <person name="Weissenbach J."/>
            <person name="Amselem J."/>
            <person name="Quesneville H."/>
            <person name="Oliver R.P."/>
            <person name="Wincker P."/>
            <person name="Balesdent M.-H."/>
            <person name="Howlett B.J."/>
        </authorList>
    </citation>
    <scope>NUCLEOTIDE SEQUENCE [LARGE SCALE GENOMIC DNA]</scope>
    <source>
        <strain evidence="3">JN3 / isolate v23.1.3 / race Av1-4-5-6-7-8</strain>
    </source>
</reference>
<keyword evidence="1" id="KW-0732">Signal</keyword>
<dbReference type="Proteomes" id="UP000002668">
    <property type="component" value="Genome"/>
</dbReference>
<evidence type="ECO:0000256" key="1">
    <source>
        <dbReference type="SAM" id="SignalP"/>
    </source>
</evidence>
<gene>
    <name evidence="2" type="ORF">LEMA_uP012640.1</name>
</gene>
<dbReference type="GeneID" id="13292972"/>
<accession>E5AC23</accession>
<proteinExistence type="predicted"/>
<feature type="chain" id="PRO_5003195231" evidence="1">
    <location>
        <begin position="20"/>
        <end position="55"/>
    </location>
</feature>
<dbReference type="VEuPathDB" id="FungiDB:LEMA_uP012640.1"/>
<keyword evidence="3" id="KW-1185">Reference proteome</keyword>
<protein>
    <submittedName>
        <fullName evidence="2">Predicted protein</fullName>
    </submittedName>
</protein>
<dbReference type="InParanoid" id="E5AC23"/>